<name>A0A2N6NM20_BEABA</name>
<evidence type="ECO:0000313" key="3">
    <source>
        <dbReference type="Proteomes" id="UP000235728"/>
    </source>
</evidence>
<reference evidence="2 3" key="1">
    <citation type="journal article" date="2016" name="Appl. Microbiol. Biotechnol.">
        <title>Characterization of T-DNA insertion mutants with decreased virulence in the entomopathogenic fungus Beauveria bassiana JEF-007.</title>
        <authorList>
            <person name="Kim S."/>
            <person name="Lee S.J."/>
            <person name="Nai Y.S."/>
            <person name="Yu J.S."/>
            <person name="Lee M.R."/>
            <person name="Yang Y.T."/>
            <person name="Kim J.S."/>
        </authorList>
    </citation>
    <scope>NUCLEOTIDE SEQUENCE [LARGE SCALE GENOMIC DNA]</scope>
    <source>
        <strain evidence="2 3">JEF-007</strain>
    </source>
</reference>
<protein>
    <submittedName>
        <fullName evidence="2">Uncharacterized protein</fullName>
    </submittedName>
</protein>
<gene>
    <name evidence="2" type="ORF">BM221_006497</name>
</gene>
<sequence>MRSLFTITVLFVAALGNAVASPHFSADTLAPRQQAGTLTYIPGAPPLTFNYTCTTPSSQNYISVWSAVDPEATNLSPLITTYVSDSAGTALVPFPDSLPGGQYLALFVSAQDNNIAGPVTVDFGEMRQAGFIHLLRRHRVLGRRSAVYR</sequence>
<dbReference type="Proteomes" id="UP000235728">
    <property type="component" value="Unassembled WGS sequence"/>
</dbReference>
<evidence type="ECO:0000313" key="2">
    <source>
        <dbReference type="EMBL" id="PMB68319.1"/>
    </source>
</evidence>
<keyword evidence="1" id="KW-0732">Signal</keyword>
<organism evidence="2 3">
    <name type="scientific">Beauveria bassiana</name>
    <name type="common">White muscardine disease fungus</name>
    <name type="synonym">Tritirachium shiotae</name>
    <dbReference type="NCBI Taxonomy" id="176275"/>
    <lineage>
        <taxon>Eukaryota</taxon>
        <taxon>Fungi</taxon>
        <taxon>Dikarya</taxon>
        <taxon>Ascomycota</taxon>
        <taxon>Pezizomycotina</taxon>
        <taxon>Sordariomycetes</taxon>
        <taxon>Hypocreomycetidae</taxon>
        <taxon>Hypocreales</taxon>
        <taxon>Cordycipitaceae</taxon>
        <taxon>Beauveria</taxon>
    </lineage>
</organism>
<feature type="chain" id="PRO_5014963702" evidence="1">
    <location>
        <begin position="21"/>
        <end position="149"/>
    </location>
</feature>
<dbReference type="AlphaFoldDB" id="A0A2N6NM20"/>
<accession>A0A2N6NM20</accession>
<proteinExistence type="predicted"/>
<feature type="signal peptide" evidence="1">
    <location>
        <begin position="1"/>
        <end position="20"/>
    </location>
</feature>
<evidence type="ECO:0000256" key="1">
    <source>
        <dbReference type="SAM" id="SignalP"/>
    </source>
</evidence>
<dbReference type="EMBL" id="MRVG01000006">
    <property type="protein sequence ID" value="PMB68319.1"/>
    <property type="molecule type" value="Genomic_DNA"/>
</dbReference>
<comment type="caution">
    <text evidence="2">The sequence shown here is derived from an EMBL/GenBank/DDBJ whole genome shotgun (WGS) entry which is preliminary data.</text>
</comment>